<reference evidence="1" key="1">
    <citation type="submission" date="2024-07" db="EMBL/GenBank/DDBJ databases">
        <authorList>
            <person name="Yu S.T."/>
        </authorList>
    </citation>
    <scope>NUCLEOTIDE SEQUENCE</scope>
    <source>
        <strain evidence="1">R17</strain>
    </source>
</reference>
<protein>
    <recommendedName>
        <fullName evidence="2">AG2 protein</fullName>
    </recommendedName>
</protein>
<sequence>MPEFSDLLNARLGSLKDAVDDWTETVKKLEKLEEQAAKGLLKKAEKADWKGENAGVTLPFVKKTAKEFGDAAKEAQSIRNILRDAHTEFKAAKAQLVKAVEEAPKKGIRIDSSGVVSYQIHPDRRPKDYDGPEPKEADFDQVRADVKQALQRANEADEVASRALRTLVGKDKHNFSGTEYDSLKQAGRAQDAQDARAAARIVAKGDDASPEEIARLNKYFENNRGDRYFAERFALEVGVKGNLEYWVDMGDPSDGSRLGVDHPKEIKELQKNWSLTLAAATHSDSAEMNRWKADMIKAGDDIIQSRGTSAHGFQVMSNLMREGVYDTKFLRMFGDAVVVSERQMTGDGRISAGQAWGSGLAMPPRLNWDGKDIGSDPMTGYLEALGHNPEASLDFFSRSTKLEDEKLSNWDYFVGQGKDARGWPVDHDGKPKGFENLGHALEAATLGYSYDDANPSVPSMRTEEQIEAREARTALMSKIVETYGSAEAIEKHPGISDSLAKMAAGHIDSLNYSTATFGSNEGVNGRDTRFGAEKNHLADFDAAASTNFLRALAGDEGAYNTVSAAQQAYGTSLMAAQGEDQGDVKRVAMHSIMMHGMLDQARFEAIGQEFADEKEAANRELEKQGAWRDFAAGAVIGTTVGVASELIIPTRAAAAIAVPLAFEVAGGAAETYMSNQTLDWLKENEFDNKQEALEGIEAARATGQQNAMAPFLNYAVAHGMSEDEIWDFSAAAEGSYNDGRARSDTKDVRGY</sequence>
<name>A0AB39NTT7_9ACTN</name>
<dbReference type="AlphaFoldDB" id="A0AB39NTT7"/>
<dbReference type="RefSeq" id="WP_369152550.1">
    <property type="nucleotide sequence ID" value="NZ_CP163433.1"/>
</dbReference>
<dbReference type="EMBL" id="CP163433">
    <property type="protein sequence ID" value="XDQ21065.1"/>
    <property type="molecule type" value="Genomic_DNA"/>
</dbReference>
<gene>
    <name evidence="1" type="ORF">AB5J48_24300</name>
</gene>
<accession>A0AB39NTT7</accession>
<organism evidence="1">
    <name type="scientific">Streptomyces sp. R17</name>
    <dbReference type="NCBI Taxonomy" id="3238626"/>
    <lineage>
        <taxon>Bacteria</taxon>
        <taxon>Bacillati</taxon>
        <taxon>Actinomycetota</taxon>
        <taxon>Actinomycetes</taxon>
        <taxon>Kitasatosporales</taxon>
        <taxon>Streptomycetaceae</taxon>
        <taxon>Streptomyces</taxon>
    </lineage>
</organism>
<evidence type="ECO:0000313" key="1">
    <source>
        <dbReference type="EMBL" id="XDQ21065.1"/>
    </source>
</evidence>
<evidence type="ECO:0008006" key="2">
    <source>
        <dbReference type="Google" id="ProtNLM"/>
    </source>
</evidence>
<proteinExistence type="predicted"/>